<evidence type="ECO:0000313" key="1">
    <source>
        <dbReference type="EMBL" id="CEK69109.1"/>
    </source>
</evidence>
<accession>A0A0B6ZKF8</accession>
<dbReference type="AlphaFoldDB" id="A0A0B6ZKF8"/>
<name>A0A0B6ZKF8_9EUPU</name>
<feature type="non-terminal residue" evidence="1">
    <location>
        <position position="1"/>
    </location>
</feature>
<organism evidence="1">
    <name type="scientific">Arion vulgaris</name>
    <dbReference type="NCBI Taxonomy" id="1028688"/>
    <lineage>
        <taxon>Eukaryota</taxon>
        <taxon>Metazoa</taxon>
        <taxon>Spiralia</taxon>
        <taxon>Lophotrochozoa</taxon>
        <taxon>Mollusca</taxon>
        <taxon>Gastropoda</taxon>
        <taxon>Heterobranchia</taxon>
        <taxon>Euthyneura</taxon>
        <taxon>Panpulmonata</taxon>
        <taxon>Eupulmonata</taxon>
        <taxon>Stylommatophora</taxon>
        <taxon>Helicina</taxon>
        <taxon>Arionoidea</taxon>
        <taxon>Arionidae</taxon>
        <taxon>Arion</taxon>
    </lineage>
</organism>
<protein>
    <submittedName>
        <fullName evidence="1">Uncharacterized protein</fullName>
    </submittedName>
</protein>
<proteinExistence type="predicted"/>
<gene>
    <name evidence="1" type="primary">ORF68947</name>
</gene>
<sequence>KQNDHRRSTYTFTTVFTAELPSQKEYSYVEHWLMVYRIDLTALQEDHIGIQTPLEGVHAMHYCGSLVME</sequence>
<dbReference type="EMBL" id="HACG01022244">
    <property type="protein sequence ID" value="CEK69109.1"/>
    <property type="molecule type" value="Transcribed_RNA"/>
</dbReference>
<reference evidence="1" key="1">
    <citation type="submission" date="2014-12" db="EMBL/GenBank/DDBJ databases">
        <title>Insight into the proteome of Arion vulgaris.</title>
        <authorList>
            <person name="Aradska J."/>
            <person name="Bulat T."/>
            <person name="Smidak R."/>
            <person name="Sarate P."/>
            <person name="Gangsoo J."/>
            <person name="Sialana F."/>
            <person name="Bilban M."/>
            <person name="Lubec G."/>
        </authorList>
    </citation>
    <scope>NUCLEOTIDE SEQUENCE</scope>
    <source>
        <tissue evidence="1">Skin</tissue>
    </source>
</reference>